<keyword evidence="3" id="KW-0326">Glycosidase</keyword>
<dbReference type="InterPro" id="IPR009091">
    <property type="entry name" value="RCC1/BLIP-II"/>
</dbReference>
<keyword evidence="4" id="KW-0119">Carbohydrate metabolism</keyword>
<name>A0A919JNV2_9ACTN</name>
<dbReference type="PANTHER" id="PTHR45982">
    <property type="entry name" value="REGULATOR OF CHROMOSOME CONDENSATION"/>
    <property type="match status" value="1"/>
</dbReference>
<evidence type="ECO:0000313" key="8">
    <source>
        <dbReference type="EMBL" id="GIE52742.1"/>
    </source>
</evidence>
<dbReference type="SUPFAM" id="SSF50985">
    <property type="entry name" value="RCC1/BLIP-II"/>
    <property type="match status" value="2"/>
</dbReference>
<dbReference type="GO" id="GO:0005085">
    <property type="term" value="F:guanyl-nucleotide exchange factor activity"/>
    <property type="evidence" value="ECO:0007669"/>
    <property type="project" value="TreeGrafter"/>
</dbReference>
<evidence type="ECO:0000256" key="1">
    <source>
        <dbReference type="ARBA" id="ARBA00022658"/>
    </source>
</evidence>
<dbReference type="SMART" id="SM00060">
    <property type="entry name" value="FN3"/>
    <property type="match status" value="1"/>
</dbReference>
<dbReference type="GO" id="GO:0005737">
    <property type="term" value="C:cytoplasm"/>
    <property type="evidence" value="ECO:0007669"/>
    <property type="project" value="TreeGrafter"/>
</dbReference>
<dbReference type="Proteomes" id="UP000647172">
    <property type="component" value="Unassembled WGS sequence"/>
</dbReference>
<dbReference type="GO" id="GO:0016798">
    <property type="term" value="F:hydrolase activity, acting on glycosyl bonds"/>
    <property type="evidence" value="ECO:0007669"/>
    <property type="project" value="UniProtKB-KW"/>
</dbReference>
<keyword evidence="5" id="KW-0472">Membrane</keyword>
<feature type="chain" id="PRO_5039282408" description="Fibronectin type-III domain-containing protein" evidence="6">
    <location>
        <begin position="26"/>
        <end position="521"/>
    </location>
</feature>
<keyword evidence="6" id="KW-0732">Signal</keyword>
<dbReference type="PROSITE" id="PS50853">
    <property type="entry name" value="FN3"/>
    <property type="match status" value="1"/>
</dbReference>
<feature type="domain" description="Fibronectin type-III" evidence="7">
    <location>
        <begin position="375"/>
        <end position="469"/>
    </location>
</feature>
<keyword evidence="5" id="KW-0812">Transmembrane</keyword>
<dbReference type="EMBL" id="BOMQ01000074">
    <property type="protein sequence ID" value="GIE52742.1"/>
    <property type="molecule type" value="Genomic_DNA"/>
</dbReference>
<proteinExistence type="predicted"/>
<dbReference type="InterPro" id="IPR036116">
    <property type="entry name" value="FN3_sf"/>
</dbReference>
<protein>
    <recommendedName>
        <fullName evidence="7">Fibronectin type-III domain-containing protein</fullName>
    </recommendedName>
</protein>
<organism evidence="8 9">
    <name type="scientific">Actinoplanes nipponensis</name>
    <dbReference type="NCBI Taxonomy" id="135950"/>
    <lineage>
        <taxon>Bacteria</taxon>
        <taxon>Bacillati</taxon>
        <taxon>Actinomycetota</taxon>
        <taxon>Actinomycetes</taxon>
        <taxon>Micromonosporales</taxon>
        <taxon>Micromonosporaceae</taxon>
        <taxon>Actinoplanes</taxon>
    </lineage>
</organism>
<dbReference type="InterPro" id="IPR051553">
    <property type="entry name" value="Ran_GTPase-activating"/>
</dbReference>
<keyword evidence="2" id="KW-0677">Repeat</keyword>
<dbReference type="Pfam" id="PF25390">
    <property type="entry name" value="WD40_RLD"/>
    <property type="match status" value="1"/>
</dbReference>
<evidence type="ECO:0000256" key="4">
    <source>
        <dbReference type="ARBA" id="ARBA00023326"/>
    </source>
</evidence>
<dbReference type="RefSeq" id="WP_203774391.1">
    <property type="nucleotide sequence ID" value="NZ_BAAAYJ010000108.1"/>
</dbReference>
<evidence type="ECO:0000313" key="9">
    <source>
        <dbReference type="Proteomes" id="UP000647172"/>
    </source>
</evidence>
<feature type="signal peptide" evidence="6">
    <location>
        <begin position="1"/>
        <end position="25"/>
    </location>
</feature>
<comment type="caution">
    <text evidence="8">The sequence shown here is derived from an EMBL/GenBank/DDBJ whole genome shotgun (WGS) entry which is preliminary data.</text>
</comment>
<dbReference type="SUPFAM" id="SSF49265">
    <property type="entry name" value="Fibronectin type III"/>
    <property type="match status" value="1"/>
</dbReference>
<dbReference type="PRINTS" id="PR00633">
    <property type="entry name" value="RCCNDNSATION"/>
</dbReference>
<dbReference type="PROSITE" id="PS50012">
    <property type="entry name" value="RCC1_3"/>
    <property type="match status" value="4"/>
</dbReference>
<dbReference type="AlphaFoldDB" id="A0A919JNV2"/>
<evidence type="ECO:0000256" key="6">
    <source>
        <dbReference type="SAM" id="SignalP"/>
    </source>
</evidence>
<keyword evidence="9" id="KW-1185">Reference proteome</keyword>
<reference evidence="8" key="1">
    <citation type="submission" date="2021-01" db="EMBL/GenBank/DDBJ databases">
        <title>Whole genome shotgun sequence of Actinoplanes nipponensis NBRC 14063.</title>
        <authorList>
            <person name="Komaki H."/>
            <person name="Tamura T."/>
        </authorList>
    </citation>
    <scope>NUCLEOTIDE SEQUENCE</scope>
    <source>
        <strain evidence="8">NBRC 14063</strain>
    </source>
</reference>
<keyword evidence="1" id="KW-0344">Guanine-nucleotide releasing factor</keyword>
<accession>A0A919JNV2</accession>
<evidence type="ECO:0000256" key="2">
    <source>
        <dbReference type="ARBA" id="ARBA00022737"/>
    </source>
</evidence>
<dbReference type="InterPro" id="IPR058923">
    <property type="entry name" value="RCC1-like_dom"/>
</dbReference>
<dbReference type="Gene3D" id="2.60.40.10">
    <property type="entry name" value="Immunoglobulins"/>
    <property type="match status" value="1"/>
</dbReference>
<dbReference type="InterPro" id="IPR013783">
    <property type="entry name" value="Ig-like_fold"/>
</dbReference>
<dbReference type="PANTHER" id="PTHR45982:SF1">
    <property type="entry name" value="REGULATOR OF CHROMOSOME CONDENSATION"/>
    <property type="match status" value="1"/>
</dbReference>
<evidence type="ECO:0000259" key="7">
    <source>
        <dbReference type="PROSITE" id="PS50853"/>
    </source>
</evidence>
<keyword evidence="4" id="KW-0624">Polysaccharide degradation</keyword>
<keyword evidence="3" id="KW-0378">Hydrolase</keyword>
<dbReference type="Gene3D" id="2.130.10.30">
    <property type="entry name" value="Regulator of chromosome condensation 1/beta-lactamase-inhibitor protein II"/>
    <property type="match status" value="2"/>
</dbReference>
<sequence length="521" mass="51585">MRLGRLGGVVAALALLVLPAAPVAAQGQYPPGIDADTITTAGPGTATIAAGGAHSCARTSLGELYCWGDDSSGQLGDGGAAHPFGRPVLALHDVVQVDAGQAHTCAIDVRGTARCWGDGTAGQLGDGARTDRDTPVAVTGLAGRNLVGVTTGARHTCAVDDEGGAWCWGDGAHGQLGVPGRRGSAAPVRVGGMGGPVVDIAAGRDSTCAVTAGGAVFCWGSDAYGQLGVGRPGDRDEPVAVPVRGQFREVTVGGRQACALAVTGRAYCWGAGKARPVPVDLAAPLGEVTAGGKHTCGLERGGRASCWDRSAARAVPVPVAAGGALRDLDAGEEHTCAFDVRGYASCWGAGAAGQLGAGSTAASAVPVPVAGLPRPPGAATGVRVRALDGGLRVDWRPPADLGSGPFGYYWVTTAGYESGCTLTVVTAAGCELTGLRNDREYDVSVVVRTGDGITVGEFVTATPAAAAPLPSGTPAPRRKAASVLPGAGAGLPVTGLSPVALFALGTLLIGGGLAAKLVRRP</sequence>
<dbReference type="CDD" id="cd00063">
    <property type="entry name" value="FN3"/>
    <property type="match status" value="1"/>
</dbReference>
<dbReference type="GO" id="GO:0000272">
    <property type="term" value="P:polysaccharide catabolic process"/>
    <property type="evidence" value="ECO:0007669"/>
    <property type="project" value="UniProtKB-KW"/>
</dbReference>
<dbReference type="InterPro" id="IPR003961">
    <property type="entry name" value="FN3_dom"/>
</dbReference>
<dbReference type="InterPro" id="IPR000408">
    <property type="entry name" value="Reg_chr_condens"/>
</dbReference>
<gene>
    <name evidence="8" type="ORF">Ani05nite_62760</name>
</gene>
<evidence type="ECO:0000256" key="5">
    <source>
        <dbReference type="SAM" id="Phobius"/>
    </source>
</evidence>
<keyword evidence="5" id="KW-1133">Transmembrane helix</keyword>
<evidence type="ECO:0000256" key="3">
    <source>
        <dbReference type="ARBA" id="ARBA00023295"/>
    </source>
</evidence>
<feature type="transmembrane region" description="Helical" evidence="5">
    <location>
        <begin position="499"/>
        <end position="518"/>
    </location>
</feature>